<reference evidence="6" key="1">
    <citation type="submission" date="2017-02" db="EMBL/GenBank/DDBJ databases">
        <authorList>
            <person name="Varghese N."/>
            <person name="Submissions S."/>
        </authorList>
    </citation>
    <scope>NUCLEOTIDE SEQUENCE [LARGE SCALE GENOMIC DNA]</scope>
    <source>
        <strain evidence="6">ATCC 35199</strain>
    </source>
</reference>
<sequence>MKKLLSVLLLTAMTFSLAACGSTNEPAESADSGEGKGTGSIYYLNFKPEIAPVYEKIAEAYEAETGVKLNVVTAASGTYEQTLKSEMAKADAPTLFQINGPKGYASWKEYTADLSNTELYSHLTDKSLAVTDGDGVYGIPYVVEGYGIIYNNALINKYIALPGAKIASVDEINNFETLKAVVEDITAKKDELGIKGAFASTSLKPGEDWRWQTHLANVPVYYEFKNNNIDLASDATKEIKFEYAENYKNIFDLYINNSVTEPKLLGSKQVADSMAEFALGQCVFVQNGNWAWSQINEVAGNVVKPEDIKFMPIYTGMEGEENQGLCTGTENFYAINAKASEEDQKLAADFIYWLFSSETGKKFVVEELNFIAPFDTFTDAEKPSDPLAKEVIKWMEKEGTTSVAWNFTVFPNQTFKDNFGASLLQYAQGSMSWDDLVTKVVADWKTESSN</sequence>
<keyword evidence="2" id="KW-0813">Transport</keyword>
<dbReference type="InterPro" id="IPR050490">
    <property type="entry name" value="Bact_solute-bd_prot1"/>
</dbReference>
<dbReference type="Gene3D" id="3.40.190.10">
    <property type="entry name" value="Periplasmic binding protein-like II"/>
    <property type="match status" value="2"/>
</dbReference>
<proteinExistence type="inferred from homology"/>
<protein>
    <submittedName>
        <fullName evidence="5">Raffinose/stachyose/melibiose transport system substrate-binding protein</fullName>
    </submittedName>
</protein>
<evidence type="ECO:0000256" key="1">
    <source>
        <dbReference type="ARBA" id="ARBA00008520"/>
    </source>
</evidence>
<dbReference type="PROSITE" id="PS51257">
    <property type="entry name" value="PROKAR_LIPOPROTEIN"/>
    <property type="match status" value="1"/>
</dbReference>
<evidence type="ECO:0000256" key="3">
    <source>
        <dbReference type="ARBA" id="ARBA00022729"/>
    </source>
</evidence>
<dbReference type="Proteomes" id="UP000243406">
    <property type="component" value="Unassembled WGS sequence"/>
</dbReference>
<comment type="similarity">
    <text evidence="1">Belongs to the bacterial solute-binding protein 1 family.</text>
</comment>
<evidence type="ECO:0000256" key="2">
    <source>
        <dbReference type="ARBA" id="ARBA00022448"/>
    </source>
</evidence>
<evidence type="ECO:0000313" key="5">
    <source>
        <dbReference type="EMBL" id="SKB61469.1"/>
    </source>
</evidence>
<evidence type="ECO:0000256" key="4">
    <source>
        <dbReference type="SAM" id="SignalP"/>
    </source>
</evidence>
<keyword evidence="6" id="KW-1185">Reference proteome</keyword>
<gene>
    <name evidence="5" type="ORF">SAMN02745120_2325</name>
</gene>
<evidence type="ECO:0000313" key="6">
    <source>
        <dbReference type="Proteomes" id="UP000243406"/>
    </source>
</evidence>
<dbReference type="RefSeq" id="WP_079590109.1">
    <property type="nucleotide sequence ID" value="NZ_FUYN01000005.1"/>
</dbReference>
<dbReference type="OrthoDB" id="9763054at2"/>
<dbReference type="PANTHER" id="PTHR43649">
    <property type="entry name" value="ARABINOSE-BINDING PROTEIN-RELATED"/>
    <property type="match status" value="1"/>
</dbReference>
<dbReference type="EMBL" id="FUYN01000005">
    <property type="protein sequence ID" value="SKB61469.1"/>
    <property type="molecule type" value="Genomic_DNA"/>
</dbReference>
<dbReference type="InterPro" id="IPR006059">
    <property type="entry name" value="SBP"/>
</dbReference>
<keyword evidence="3 4" id="KW-0732">Signal</keyword>
<dbReference type="PANTHER" id="PTHR43649:SF34">
    <property type="entry name" value="ABC TRANSPORTER PERIPLASMIC-BINDING PROTEIN YCJN-RELATED"/>
    <property type="match status" value="1"/>
</dbReference>
<dbReference type="Pfam" id="PF13416">
    <property type="entry name" value="SBP_bac_8"/>
    <property type="match status" value="1"/>
</dbReference>
<name>A0A1T5CPU0_9FIRM</name>
<organism evidence="5 6">
    <name type="scientific">Acetoanaerobium noterae</name>
    <dbReference type="NCBI Taxonomy" id="745369"/>
    <lineage>
        <taxon>Bacteria</taxon>
        <taxon>Bacillati</taxon>
        <taxon>Bacillota</taxon>
        <taxon>Clostridia</taxon>
        <taxon>Peptostreptococcales</taxon>
        <taxon>Filifactoraceae</taxon>
        <taxon>Acetoanaerobium</taxon>
    </lineage>
</organism>
<feature type="chain" id="PRO_5039317089" evidence="4">
    <location>
        <begin position="19"/>
        <end position="450"/>
    </location>
</feature>
<feature type="signal peptide" evidence="4">
    <location>
        <begin position="1"/>
        <end position="18"/>
    </location>
</feature>
<accession>A0A1T5CPU0</accession>
<dbReference type="SUPFAM" id="SSF53850">
    <property type="entry name" value="Periplasmic binding protein-like II"/>
    <property type="match status" value="1"/>
</dbReference>
<dbReference type="AlphaFoldDB" id="A0A1T5CPU0"/>